<organism evidence="2 3">
    <name type="scientific">Croceicoccus ponticola</name>
    <dbReference type="NCBI Taxonomy" id="2217664"/>
    <lineage>
        <taxon>Bacteria</taxon>
        <taxon>Pseudomonadati</taxon>
        <taxon>Pseudomonadota</taxon>
        <taxon>Alphaproteobacteria</taxon>
        <taxon>Sphingomonadales</taxon>
        <taxon>Erythrobacteraceae</taxon>
        <taxon>Croceicoccus</taxon>
    </lineage>
</organism>
<evidence type="ECO:0000313" key="2">
    <source>
        <dbReference type="EMBL" id="RVQ68696.1"/>
    </source>
</evidence>
<dbReference type="OrthoDB" id="7282816at2"/>
<accession>A0A437GZB1</accession>
<sequence length="202" mass="22831">MTDTDTPNADRAPLYDPDNPDRDEPLSPDAELGTRQWTRAKMGDFLRMLAASHSVAQAARSVGMSRQSAYKLRSRLKGEPFDIAWETAFRHGYDNLAHAALERALNGVEVPHYHKGELIGTSRKYDERLTVALLAMRNRFGAPTVGRFEAMAEYMSERWDSLLDRVETGALDWDEPEFIHDEAAEAPRILGRFAIDEKPGRN</sequence>
<dbReference type="AlphaFoldDB" id="A0A437GZB1"/>
<protein>
    <recommendedName>
        <fullName evidence="4">LysR family transcriptional regulator</fullName>
    </recommendedName>
</protein>
<dbReference type="Proteomes" id="UP000283003">
    <property type="component" value="Unassembled WGS sequence"/>
</dbReference>
<name>A0A437GZB1_9SPHN</name>
<evidence type="ECO:0008006" key="4">
    <source>
        <dbReference type="Google" id="ProtNLM"/>
    </source>
</evidence>
<dbReference type="EMBL" id="RXOL01000001">
    <property type="protein sequence ID" value="RVQ68696.1"/>
    <property type="molecule type" value="Genomic_DNA"/>
</dbReference>
<dbReference type="RefSeq" id="WP_127610885.1">
    <property type="nucleotide sequence ID" value="NZ_RXOL01000001.1"/>
</dbReference>
<reference evidence="2 3" key="1">
    <citation type="submission" date="2018-12" db="EMBL/GenBank/DDBJ databases">
        <title>Croceicoccus ponticola sp. nov., a lipolytic bacterium isolated from seawater.</title>
        <authorList>
            <person name="Yoon J.-H."/>
        </authorList>
    </citation>
    <scope>NUCLEOTIDE SEQUENCE [LARGE SCALE GENOMIC DNA]</scope>
    <source>
        <strain evidence="2 3">GM-16</strain>
    </source>
</reference>
<evidence type="ECO:0000256" key="1">
    <source>
        <dbReference type="SAM" id="MobiDB-lite"/>
    </source>
</evidence>
<comment type="caution">
    <text evidence="2">The sequence shown here is derived from an EMBL/GenBank/DDBJ whole genome shotgun (WGS) entry which is preliminary data.</text>
</comment>
<keyword evidence="3" id="KW-1185">Reference proteome</keyword>
<proteinExistence type="predicted"/>
<evidence type="ECO:0000313" key="3">
    <source>
        <dbReference type="Proteomes" id="UP000283003"/>
    </source>
</evidence>
<gene>
    <name evidence="2" type="ORF">EKN06_00220</name>
</gene>
<feature type="region of interest" description="Disordered" evidence="1">
    <location>
        <begin position="1"/>
        <end position="34"/>
    </location>
</feature>